<reference evidence="6" key="1">
    <citation type="submission" date="2015-07" db="EMBL/GenBank/DDBJ databases">
        <title>Genome sequencing project for genomic taxonomy and phylogenomics of Bacillus-like bacteria.</title>
        <authorList>
            <person name="Liu B."/>
            <person name="Wang J."/>
            <person name="Zhu Y."/>
            <person name="Liu G."/>
            <person name="Chen Q."/>
            <person name="Chen Z."/>
            <person name="Lan J."/>
            <person name="Che J."/>
            <person name="Ge C."/>
            <person name="Shi H."/>
            <person name="Pan Z."/>
            <person name="Liu X."/>
        </authorList>
    </citation>
    <scope>NUCLEOTIDE SEQUENCE [LARGE SCALE GENOMIC DNA]</scope>
    <source>
        <strain evidence="6">DSM 9887</strain>
    </source>
</reference>
<keyword evidence="3" id="KW-0749">Sporulation</keyword>
<dbReference type="Proteomes" id="UP000319578">
    <property type="component" value="Unassembled WGS sequence"/>
</dbReference>
<evidence type="ECO:0000313" key="7">
    <source>
        <dbReference type="Proteomes" id="UP000319578"/>
    </source>
</evidence>
<comment type="subcellular location">
    <subcellularLocation>
        <location evidence="1">Spore core</location>
    </subcellularLocation>
</comment>
<evidence type="ECO:0000313" key="6">
    <source>
        <dbReference type="Proteomes" id="UP000036834"/>
    </source>
</evidence>
<reference evidence="4 7" key="3">
    <citation type="submission" date="2019-06" db="EMBL/GenBank/DDBJ databases">
        <title>Whole genome shotgun sequence of Brevibacillus reuszeri NBRC 15719.</title>
        <authorList>
            <person name="Hosoyama A."/>
            <person name="Uohara A."/>
            <person name="Ohji S."/>
            <person name="Ichikawa N."/>
        </authorList>
    </citation>
    <scope>NUCLEOTIDE SEQUENCE [LARGE SCALE GENOMIC DNA]</scope>
    <source>
        <strain evidence="4 7">NBRC 15719</strain>
    </source>
</reference>
<protein>
    <submittedName>
        <fullName evidence="4 5">Spore protein H</fullName>
    </submittedName>
</protein>
<name>A0A0K9YS26_9BACL</name>
<dbReference type="HAMAP" id="MF_00667">
    <property type="entry name" value="SspH"/>
    <property type="match status" value="1"/>
</dbReference>
<sequence length="60" mass="6719">MTNERAKEIATSPVMANVTCNGLPIYIQHVDEATDMARIYPIGEPENEQDVPVNSLKEHH</sequence>
<evidence type="ECO:0000313" key="4">
    <source>
        <dbReference type="EMBL" id="GED67185.1"/>
    </source>
</evidence>
<dbReference type="STRING" id="54915.ADS79_22425"/>
<accession>A0A0K9YS26</accession>
<dbReference type="InterPro" id="IPR012610">
    <property type="entry name" value="SASP_SspH"/>
</dbReference>
<dbReference type="NCBIfam" id="NF002867">
    <property type="entry name" value="PRK03174.1"/>
    <property type="match status" value="1"/>
</dbReference>
<comment type="caution">
    <text evidence="5">The sequence shown here is derived from an EMBL/GenBank/DDBJ whole genome shotgun (WGS) entry which is preliminary data.</text>
</comment>
<dbReference type="EMBL" id="LGIQ01000009">
    <property type="protein sequence ID" value="KNB71528.1"/>
    <property type="molecule type" value="Genomic_DNA"/>
</dbReference>
<evidence type="ECO:0000256" key="2">
    <source>
        <dbReference type="ARBA" id="ARBA00006573"/>
    </source>
</evidence>
<dbReference type="OrthoDB" id="1683648at2"/>
<evidence type="ECO:0000256" key="3">
    <source>
        <dbReference type="ARBA" id="ARBA00022969"/>
    </source>
</evidence>
<dbReference type="Pfam" id="PF08141">
    <property type="entry name" value="SspH"/>
    <property type="match status" value="1"/>
</dbReference>
<dbReference type="GO" id="GO:0030435">
    <property type="term" value="P:sporulation resulting in formation of a cellular spore"/>
    <property type="evidence" value="ECO:0007669"/>
    <property type="project" value="UniProtKB-KW"/>
</dbReference>
<keyword evidence="7" id="KW-1185">Reference proteome</keyword>
<dbReference type="Proteomes" id="UP000036834">
    <property type="component" value="Unassembled WGS sequence"/>
</dbReference>
<comment type="similarity">
    <text evidence="2">Belongs to the SspH family.</text>
</comment>
<proteinExistence type="inferred from homology"/>
<dbReference type="RefSeq" id="WP_049740568.1">
    <property type="nucleotide sequence ID" value="NZ_BJON01000003.1"/>
</dbReference>
<dbReference type="PATRIC" id="fig|54915.3.peg.3614"/>
<dbReference type="GO" id="GO:0030436">
    <property type="term" value="P:asexual sporulation"/>
    <property type="evidence" value="ECO:0007669"/>
    <property type="project" value="InterPro"/>
</dbReference>
<dbReference type="GO" id="GO:0042601">
    <property type="term" value="C:endospore-forming forespore"/>
    <property type="evidence" value="ECO:0007669"/>
    <property type="project" value="InterPro"/>
</dbReference>
<dbReference type="AlphaFoldDB" id="A0A0K9YS26"/>
<dbReference type="EMBL" id="BJON01000003">
    <property type="protein sequence ID" value="GED67185.1"/>
    <property type="molecule type" value="Genomic_DNA"/>
</dbReference>
<evidence type="ECO:0000256" key="1">
    <source>
        <dbReference type="ARBA" id="ARBA00004288"/>
    </source>
</evidence>
<reference evidence="5" key="2">
    <citation type="submission" date="2015-07" db="EMBL/GenBank/DDBJ databases">
        <title>MeaNS - Measles Nucleotide Surveillance Program.</title>
        <authorList>
            <person name="Tran T."/>
            <person name="Druce J."/>
        </authorList>
    </citation>
    <scope>NUCLEOTIDE SEQUENCE</scope>
    <source>
        <strain evidence="5">DSM 9887</strain>
    </source>
</reference>
<evidence type="ECO:0000313" key="5">
    <source>
        <dbReference type="EMBL" id="KNB71528.1"/>
    </source>
</evidence>
<gene>
    <name evidence="4" type="primary">sspH</name>
    <name evidence="5" type="ORF">ADS79_22425</name>
    <name evidence="4" type="ORF">BRE01_08870</name>
</gene>
<dbReference type="NCBIfam" id="TIGR02861">
    <property type="entry name" value="SASP_H"/>
    <property type="match status" value="1"/>
</dbReference>
<organism evidence="5 6">
    <name type="scientific">Brevibacillus reuszeri</name>
    <dbReference type="NCBI Taxonomy" id="54915"/>
    <lineage>
        <taxon>Bacteria</taxon>
        <taxon>Bacillati</taxon>
        <taxon>Bacillota</taxon>
        <taxon>Bacilli</taxon>
        <taxon>Bacillales</taxon>
        <taxon>Paenibacillaceae</taxon>
        <taxon>Brevibacillus</taxon>
    </lineage>
</organism>